<organism evidence="1 2">
    <name type="scientific">Tilletia horrida</name>
    <dbReference type="NCBI Taxonomy" id="155126"/>
    <lineage>
        <taxon>Eukaryota</taxon>
        <taxon>Fungi</taxon>
        <taxon>Dikarya</taxon>
        <taxon>Basidiomycota</taxon>
        <taxon>Ustilaginomycotina</taxon>
        <taxon>Exobasidiomycetes</taxon>
        <taxon>Tilletiales</taxon>
        <taxon>Tilletiaceae</taxon>
        <taxon>Tilletia</taxon>
    </lineage>
</organism>
<sequence length="202" mass="21273">MFSALGSKATKACSYNFGVTDVKSFVATAQLLEGVGVSAYLGAAASITNPAYLTAAGSILTTEARHESWVNSIPLLDDAFPKPFDTPLNFNQTFSLAAPLIKNCPSTNPKLPVVAFPKLALKPSVPRGGATVTVTADKLSSGKYLAFLSGLQTYYAPVVNGKATVPQEVGYGRIYAVLVKSKKVTDDTTVAGPFAWDIPHKI</sequence>
<accession>A0AAN6JTS8</accession>
<evidence type="ECO:0000313" key="1">
    <source>
        <dbReference type="EMBL" id="KAK0557316.1"/>
    </source>
</evidence>
<proteinExistence type="predicted"/>
<dbReference type="SUPFAM" id="SSF47240">
    <property type="entry name" value="Ferritin-like"/>
    <property type="match status" value="1"/>
</dbReference>
<dbReference type="Pfam" id="PF13668">
    <property type="entry name" value="Ferritin_2"/>
    <property type="match status" value="1"/>
</dbReference>
<evidence type="ECO:0000313" key="2">
    <source>
        <dbReference type="Proteomes" id="UP001176517"/>
    </source>
</evidence>
<protein>
    <submittedName>
        <fullName evidence="1">Uncharacterized protein</fullName>
    </submittedName>
</protein>
<gene>
    <name evidence="1" type="ORF">OC846_000535</name>
</gene>
<dbReference type="Proteomes" id="UP001176517">
    <property type="component" value="Unassembled WGS sequence"/>
</dbReference>
<dbReference type="AlphaFoldDB" id="A0AAN6JTS8"/>
<keyword evidence="2" id="KW-1185">Reference proteome</keyword>
<dbReference type="EMBL" id="JAPDMZ010000006">
    <property type="protein sequence ID" value="KAK0557316.1"/>
    <property type="molecule type" value="Genomic_DNA"/>
</dbReference>
<dbReference type="InterPro" id="IPR009078">
    <property type="entry name" value="Ferritin-like_SF"/>
</dbReference>
<comment type="caution">
    <text evidence="1">The sequence shown here is derived from an EMBL/GenBank/DDBJ whole genome shotgun (WGS) entry which is preliminary data.</text>
</comment>
<reference evidence="1" key="1">
    <citation type="journal article" date="2023" name="PhytoFront">
        <title>Draft Genome Resources of Seven Strains of Tilletia horrida, Causal Agent of Kernel Smut of Rice.</title>
        <authorList>
            <person name="Khanal S."/>
            <person name="Antony Babu S."/>
            <person name="Zhou X.G."/>
        </authorList>
    </citation>
    <scope>NUCLEOTIDE SEQUENCE</scope>
    <source>
        <strain evidence="1">TX6</strain>
    </source>
</reference>
<name>A0AAN6JTS8_9BASI</name>